<evidence type="ECO:0000256" key="6">
    <source>
        <dbReference type="ARBA" id="ARBA00023180"/>
    </source>
</evidence>
<feature type="signal peptide" evidence="9">
    <location>
        <begin position="1"/>
        <end position="20"/>
    </location>
</feature>
<reference evidence="11 12" key="1">
    <citation type="journal article" date="2016" name="Mol. Biol. Evol.">
        <title>Comparative Genomics of Early-Diverging Mushroom-Forming Fungi Provides Insights into the Origins of Lignocellulose Decay Capabilities.</title>
        <authorList>
            <person name="Nagy L.G."/>
            <person name="Riley R."/>
            <person name="Tritt A."/>
            <person name="Adam C."/>
            <person name="Daum C."/>
            <person name="Floudas D."/>
            <person name="Sun H."/>
            <person name="Yadav J.S."/>
            <person name="Pangilinan J."/>
            <person name="Larsson K.H."/>
            <person name="Matsuura K."/>
            <person name="Barry K."/>
            <person name="Labutti K."/>
            <person name="Kuo R."/>
            <person name="Ohm R.A."/>
            <person name="Bhattacharya S.S."/>
            <person name="Shirouzu T."/>
            <person name="Yoshinaga Y."/>
            <person name="Martin F.M."/>
            <person name="Grigoriev I.V."/>
            <person name="Hibbett D.S."/>
        </authorList>
    </citation>
    <scope>NUCLEOTIDE SEQUENCE [LARGE SCALE GENOMIC DNA]</scope>
    <source>
        <strain evidence="11 12">HHB9708</strain>
    </source>
</reference>
<keyword evidence="3" id="KW-0336">GPI-anchor</keyword>
<dbReference type="InterPro" id="IPR046530">
    <property type="entry name" value="BIM1-like_dom"/>
</dbReference>
<feature type="chain" id="PRO_5007852416" description="Copper acquisition factor BIM1-like domain-containing protein" evidence="9">
    <location>
        <begin position="21"/>
        <end position="221"/>
    </location>
</feature>
<gene>
    <name evidence="11" type="ORF">SISNIDRAFT_552343</name>
</gene>
<dbReference type="GO" id="GO:0005886">
    <property type="term" value="C:plasma membrane"/>
    <property type="evidence" value="ECO:0007669"/>
    <property type="project" value="UniProtKB-SubCell"/>
</dbReference>
<dbReference type="Pfam" id="PF20238">
    <property type="entry name" value="BIM1-like_dom"/>
    <property type="match status" value="1"/>
</dbReference>
<keyword evidence="8" id="KW-0812">Transmembrane</keyword>
<evidence type="ECO:0000256" key="2">
    <source>
        <dbReference type="ARBA" id="ARBA00022475"/>
    </source>
</evidence>
<keyword evidence="4 9" id="KW-0732">Signal</keyword>
<feature type="transmembrane region" description="Helical" evidence="8">
    <location>
        <begin position="197"/>
        <end position="220"/>
    </location>
</feature>
<dbReference type="OrthoDB" id="2146436at2759"/>
<comment type="subcellular location">
    <subcellularLocation>
        <location evidence="1">Cell membrane</location>
        <topology evidence="1">Lipid-anchor</topology>
        <topology evidence="1">GPI-anchor</topology>
    </subcellularLocation>
</comment>
<evidence type="ECO:0000256" key="5">
    <source>
        <dbReference type="ARBA" id="ARBA00023136"/>
    </source>
</evidence>
<evidence type="ECO:0000256" key="8">
    <source>
        <dbReference type="SAM" id="Phobius"/>
    </source>
</evidence>
<keyword evidence="2" id="KW-1003">Cell membrane</keyword>
<evidence type="ECO:0000256" key="7">
    <source>
        <dbReference type="ARBA" id="ARBA00023288"/>
    </source>
</evidence>
<name>A0A164PTX4_9AGAM</name>
<evidence type="ECO:0000259" key="10">
    <source>
        <dbReference type="Pfam" id="PF20238"/>
    </source>
</evidence>
<protein>
    <recommendedName>
        <fullName evidence="10">Copper acquisition factor BIM1-like domain-containing protein</fullName>
    </recommendedName>
</protein>
<evidence type="ECO:0000313" key="12">
    <source>
        <dbReference type="Proteomes" id="UP000076722"/>
    </source>
</evidence>
<dbReference type="GO" id="GO:0098552">
    <property type="term" value="C:side of membrane"/>
    <property type="evidence" value="ECO:0007669"/>
    <property type="project" value="UniProtKB-KW"/>
</dbReference>
<keyword evidence="6" id="KW-0325">Glycoprotein</keyword>
<dbReference type="EMBL" id="KV419431">
    <property type="protein sequence ID" value="KZS89032.1"/>
    <property type="molecule type" value="Genomic_DNA"/>
</dbReference>
<dbReference type="InterPro" id="IPR046936">
    <property type="entry name" value="BIM1-like"/>
</dbReference>
<keyword evidence="5 8" id="KW-0472">Membrane</keyword>
<sequence>MKFSESLLAASLVAAAVVRAHFTLDYPQTRGLIHADEPTPICGGFNNVTNRTEFPLDAAEIQINSHHTLATVLIEVAVGIDDPSSFSQLNTTSSGQTYGPLVPFNQIPEGPACYNVDISSLGLANAQNGTNATIVIIYDGGDGNLFQCADVTLVQGFKVPQGFILSNLTCLTITGNATSNATSTSAAPTNSPTSSSALTFVQVSGISLFASFFLGMSVYFV</sequence>
<evidence type="ECO:0000256" key="9">
    <source>
        <dbReference type="SAM" id="SignalP"/>
    </source>
</evidence>
<dbReference type="STRING" id="1314777.A0A164PTX4"/>
<dbReference type="AlphaFoldDB" id="A0A164PTX4"/>
<keyword evidence="8" id="KW-1133">Transmembrane helix</keyword>
<accession>A0A164PTX4</accession>
<evidence type="ECO:0000256" key="3">
    <source>
        <dbReference type="ARBA" id="ARBA00022622"/>
    </source>
</evidence>
<dbReference type="PANTHER" id="PTHR34992">
    <property type="entry name" value="HYPHAL ANASTAMOSIS-7 PROTEIN"/>
    <property type="match status" value="1"/>
</dbReference>
<evidence type="ECO:0000256" key="1">
    <source>
        <dbReference type="ARBA" id="ARBA00004609"/>
    </source>
</evidence>
<keyword evidence="7" id="KW-0449">Lipoprotein</keyword>
<dbReference type="PANTHER" id="PTHR34992:SF11">
    <property type="entry name" value="COPPER ACQUISITION FACTOR BIM1-LIKE DOMAIN-CONTAINING PROTEIN"/>
    <property type="match status" value="1"/>
</dbReference>
<dbReference type="CDD" id="cd21176">
    <property type="entry name" value="LPMO_auxiliary-like"/>
    <property type="match status" value="1"/>
</dbReference>
<evidence type="ECO:0000313" key="11">
    <source>
        <dbReference type="EMBL" id="KZS89032.1"/>
    </source>
</evidence>
<evidence type="ECO:0000256" key="4">
    <source>
        <dbReference type="ARBA" id="ARBA00022729"/>
    </source>
</evidence>
<feature type="domain" description="Copper acquisition factor BIM1-like" evidence="10">
    <location>
        <begin position="19"/>
        <end position="157"/>
    </location>
</feature>
<organism evidence="11 12">
    <name type="scientific">Sistotremastrum niveocremeum HHB9708</name>
    <dbReference type="NCBI Taxonomy" id="1314777"/>
    <lineage>
        <taxon>Eukaryota</taxon>
        <taxon>Fungi</taxon>
        <taxon>Dikarya</taxon>
        <taxon>Basidiomycota</taxon>
        <taxon>Agaricomycotina</taxon>
        <taxon>Agaricomycetes</taxon>
        <taxon>Sistotremastrales</taxon>
        <taxon>Sistotremastraceae</taxon>
        <taxon>Sertulicium</taxon>
        <taxon>Sertulicium niveocremeum</taxon>
    </lineage>
</organism>
<dbReference type="Proteomes" id="UP000076722">
    <property type="component" value="Unassembled WGS sequence"/>
</dbReference>
<keyword evidence="12" id="KW-1185">Reference proteome</keyword>
<proteinExistence type="predicted"/>